<feature type="region of interest" description="Disordered" evidence="1">
    <location>
        <begin position="109"/>
        <end position="131"/>
    </location>
</feature>
<feature type="compositionally biased region" description="Basic and acidic residues" evidence="1">
    <location>
        <begin position="109"/>
        <end position="118"/>
    </location>
</feature>
<gene>
    <name evidence="2" type="ORF">ITX44_36650</name>
</gene>
<accession>A0ABS2U334</accession>
<dbReference type="Proteomes" id="UP000749040">
    <property type="component" value="Unassembled WGS sequence"/>
</dbReference>
<evidence type="ECO:0000313" key="3">
    <source>
        <dbReference type="Proteomes" id="UP000749040"/>
    </source>
</evidence>
<evidence type="ECO:0000256" key="1">
    <source>
        <dbReference type="SAM" id="MobiDB-lite"/>
    </source>
</evidence>
<comment type="caution">
    <text evidence="2">The sequence shown here is derived from an EMBL/GenBank/DDBJ whole genome shotgun (WGS) entry which is preliminary data.</text>
</comment>
<sequence>MGQRHPLATEGAWVELRDVDELRAGDQMDIQGAMDDEESVNRRAVQMYNGLITALVMSWSLPLPIPSQAPDTPQSAGSLRLMGIKDYAALKRLVAPAVEVVFPADPEPKTAEALETAKADPGSPTGDADAS</sequence>
<organism evidence="2 3">
    <name type="scientific">Actinacidiphila acididurans</name>
    <dbReference type="NCBI Taxonomy" id="2784346"/>
    <lineage>
        <taxon>Bacteria</taxon>
        <taxon>Bacillati</taxon>
        <taxon>Actinomycetota</taxon>
        <taxon>Actinomycetes</taxon>
        <taxon>Kitasatosporales</taxon>
        <taxon>Streptomycetaceae</taxon>
        <taxon>Actinacidiphila</taxon>
    </lineage>
</organism>
<evidence type="ECO:0000313" key="2">
    <source>
        <dbReference type="EMBL" id="MBM9509994.1"/>
    </source>
</evidence>
<keyword evidence="3" id="KW-1185">Reference proteome</keyword>
<protein>
    <submittedName>
        <fullName evidence="2">Uncharacterized protein</fullName>
    </submittedName>
</protein>
<reference evidence="2 3" key="1">
    <citation type="submission" date="2021-01" db="EMBL/GenBank/DDBJ databases">
        <title>Streptomyces acididurans sp. nov., isolated from a peat swamp forest soil.</title>
        <authorList>
            <person name="Chantavorakit T."/>
            <person name="Duangmal K."/>
        </authorList>
    </citation>
    <scope>NUCLEOTIDE SEQUENCE [LARGE SCALE GENOMIC DNA]</scope>
    <source>
        <strain evidence="2 3">KK5PA1</strain>
    </source>
</reference>
<proteinExistence type="predicted"/>
<dbReference type="RefSeq" id="WP_205363588.1">
    <property type="nucleotide sequence ID" value="NZ_JADKYB010000030.1"/>
</dbReference>
<name>A0ABS2U334_9ACTN</name>
<dbReference type="EMBL" id="JADKYB010000030">
    <property type="protein sequence ID" value="MBM9509994.1"/>
    <property type="molecule type" value="Genomic_DNA"/>
</dbReference>